<reference evidence="4" key="1">
    <citation type="journal article" date="2019" name="Int. J. Syst. Evol. Microbiol.">
        <title>The Global Catalogue of Microorganisms (GCM) 10K type strain sequencing project: providing services to taxonomists for standard genome sequencing and annotation.</title>
        <authorList>
            <consortium name="The Broad Institute Genomics Platform"/>
            <consortium name="The Broad Institute Genome Sequencing Center for Infectious Disease"/>
            <person name="Wu L."/>
            <person name="Ma J."/>
        </authorList>
    </citation>
    <scope>NUCLEOTIDE SEQUENCE [LARGE SCALE GENOMIC DNA]</scope>
    <source>
        <strain evidence="4">CGMCC 1.12942</strain>
    </source>
</reference>
<feature type="transmembrane region" description="Helical" evidence="2">
    <location>
        <begin position="204"/>
        <end position="236"/>
    </location>
</feature>
<feature type="compositionally biased region" description="Acidic residues" evidence="1">
    <location>
        <begin position="325"/>
        <end position="334"/>
    </location>
</feature>
<keyword evidence="2" id="KW-1133">Transmembrane helix</keyword>
<name>A0ABW2RPC6_9BACL</name>
<organism evidence="3 4">
    <name type="scientific">Laceyella putida</name>
    <dbReference type="NCBI Taxonomy" id="110101"/>
    <lineage>
        <taxon>Bacteria</taxon>
        <taxon>Bacillati</taxon>
        <taxon>Bacillota</taxon>
        <taxon>Bacilli</taxon>
        <taxon>Bacillales</taxon>
        <taxon>Thermoactinomycetaceae</taxon>
        <taxon>Laceyella</taxon>
    </lineage>
</organism>
<proteinExistence type="predicted"/>
<keyword evidence="2" id="KW-0472">Membrane</keyword>
<comment type="caution">
    <text evidence="3">The sequence shown here is derived from an EMBL/GenBank/DDBJ whole genome shotgun (WGS) entry which is preliminary data.</text>
</comment>
<dbReference type="Proteomes" id="UP001596500">
    <property type="component" value="Unassembled WGS sequence"/>
</dbReference>
<keyword evidence="2" id="KW-0812">Transmembrane</keyword>
<evidence type="ECO:0000313" key="4">
    <source>
        <dbReference type="Proteomes" id="UP001596500"/>
    </source>
</evidence>
<accession>A0ABW2RPC6</accession>
<evidence type="ECO:0008006" key="5">
    <source>
        <dbReference type="Google" id="ProtNLM"/>
    </source>
</evidence>
<keyword evidence="4" id="KW-1185">Reference proteome</keyword>
<evidence type="ECO:0000256" key="2">
    <source>
        <dbReference type="SAM" id="Phobius"/>
    </source>
</evidence>
<evidence type="ECO:0000256" key="1">
    <source>
        <dbReference type="SAM" id="MobiDB-lite"/>
    </source>
</evidence>
<dbReference type="RefSeq" id="WP_379867117.1">
    <property type="nucleotide sequence ID" value="NZ_JBHTBW010000062.1"/>
</dbReference>
<feature type="transmembrane region" description="Helical" evidence="2">
    <location>
        <begin position="248"/>
        <end position="274"/>
    </location>
</feature>
<feature type="transmembrane region" description="Helical" evidence="2">
    <location>
        <begin position="62"/>
        <end position="95"/>
    </location>
</feature>
<feature type="transmembrane region" description="Helical" evidence="2">
    <location>
        <begin position="153"/>
        <end position="178"/>
    </location>
</feature>
<feature type="region of interest" description="Disordered" evidence="1">
    <location>
        <begin position="296"/>
        <end position="343"/>
    </location>
</feature>
<dbReference type="EMBL" id="JBHTBW010000062">
    <property type="protein sequence ID" value="MFC7442924.1"/>
    <property type="molecule type" value="Genomic_DNA"/>
</dbReference>
<feature type="transmembrane region" description="Helical" evidence="2">
    <location>
        <begin position="12"/>
        <end position="42"/>
    </location>
</feature>
<feature type="transmembrane region" description="Helical" evidence="2">
    <location>
        <begin position="116"/>
        <end position="141"/>
    </location>
</feature>
<sequence length="343" mass="36953">MEHIKTHGFKLAWMQLLGMIVFGAIYAGISLAFSLLMVAVGASESLFADPLEDPAQLGSGTLIASIIAYLCMFLAQLVVGAMSTGASYGAGIEAVFQNRSSLDLYFHHAFHHIKRLTFLTLIVSALFIPAVMIAAIIFIVFAESAPDLEAVGLGLFIFILALYALFVYAVTIFAPIMIIKEKSTAWQSVKQSTKLWKRAFGKSFVTVLTAAVTALGIILGYGLILLILAVIMGVSFESGMSGLGTMSVIFLVIFGIFFFIFVGPFAGVSANLILASRYKDHLRPVLFPEQYQAAGEDQASHASATPVAPTEDEMIQTSEPSDMPQGEETDTPSADDERTPPKM</sequence>
<evidence type="ECO:0000313" key="3">
    <source>
        <dbReference type="EMBL" id="MFC7442924.1"/>
    </source>
</evidence>
<protein>
    <recommendedName>
        <fullName evidence="5">Glycerophosphoryl diester phosphodiesterase membrane domain-containing protein</fullName>
    </recommendedName>
</protein>
<gene>
    <name evidence="3" type="ORF">ACFQNG_17790</name>
</gene>